<dbReference type="Gene3D" id="3.90.226.10">
    <property type="entry name" value="2-enoyl-CoA Hydratase, Chain A, domain 1"/>
    <property type="match status" value="1"/>
</dbReference>
<comment type="subunit">
    <text evidence="13">Acetyl-CoA carboxylase is a heterohexamer composed of biotin carboxyl carrier protein (AccB), biotin carboxylase (AccC) and two subunits each of ACCase subunit alpha (AccA) and ACCase subunit beta (AccD).</text>
</comment>
<dbReference type="FunCoup" id="A0A146G947">
    <property type="interactions" value="440"/>
</dbReference>
<keyword evidence="8 13" id="KW-0862">Zinc</keyword>
<dbReference type="UniPathway" id="UPA00655">
    <property type="reaction ID" value="UER00711"/>
</dbReference>
<comment type="cofactor">
    <cofactor evidence="13">
        <name>Zn(2+)</name>
        <dbReference type="ChEBI" id="CHEBI:29105"/>
    </cofactor>
    <text evidence="13">Binds 1 zinc ion per subunit.</text>
</comment>
<evidence type="ECO:0000259" key="14">
    <source>
        <dbReference type="PROSITE" id="PS50980"/>
    </source>
</evidence>
<dbReference type="Proteomes" id="UP000076023">
    <property type="component" value="Unassembled WGS sequence"/>
</dbReference>
<keyword evidence="2 13" id="KW-0444">Lipid biosynthesis</keyword>
<keyword evidence="7 13" id="KW-0276">Fatty acid metabolism</keyword>
<reference evidence="16" key="1">
    <citation type="journal article" date="2017" name="Genome Announc.">
        <title>Draft Genome Sequence of Terrimicrobium sacchariphilum NM-5T, a Facultative Anaerobic Soil Bacterium of the Class Spartobacteria.</title>
        <authorList>
            <person name="Qiu Y.L."/>
            <person name="Tourlousse D.M."/>
            <person name="Matsuura N."/>
            <person name="Ohashi A."/>
            <person name="Sekiguchi Y."/>
        </authorList>
    </citation>
    <scope>NUCLEOTIDE SEQUENCE [LARGE SCALE GENOMIC DNA]</scope>
    <source>
        <strain evidence="16">NM-5</strain>
    </source>
</reference>
<dbReference type="InParanoid" id="A0A146G947"/>
<protein>
    <recommendedName>
        <fullName evidence="13">Acetyl-coenzyme A carboxylase carboxyl transferase subunit beta</fullName>
        <shortName evidence="13">ACCase subunit beta</shortName>
        <shortName evidence="13">Acetyl-CoA carboxylase carboxyltransferase subunit beta</shortName>
        <ecNumber evidence="13">2.1.3.15</ecNumber>
    </recommendedName>
</protein>
<feature type="domain" description="CoA carboxyltransferase N-terminal" evidence="14">
    <location>
        <begin position="23"/>
        <end position="282"/>
    </location>
</feature>
<accession>A0A146G947</accession>
<gene>
    <name evidence="13" type="primary">accD</name>
    <name evidence="15" type="ORF">TSACC_22633</name>
</gene>
<dbReference type="InterPro" id="IPR011762">
    <property type="entry name" value="COA_CT_N"/>
</dbReference>
<dbReference type="InterPro" id="IPR041010">
    <property type="entry name" value="Znf-ACC"/>
</dbReference>
<keyword evidence="6 13" id="KW-0863">Zinc-finger</keyword>
<keyword evidence="11 13" id="KW-0275">Fatty acid biosynthesis</keyword>
<feature type="binding site" evidence="13">
    <location>
        <position position="49"/>
    </location>
    <ligand>
        <name>Zn(2+)</name>
        <dbReference type="ChEBI" id="CHEBI:29105"/>
    </ligand>
</feature>
<evidence type="ECO:0000256" key="13">
    <source>
        <dbReference type="HAMAP-Rule" id="MF_01395"/>
    </source>
</evidence>
<feature type="binding site" evidence="13">
    <location>
        <position position="46"/>
    </location>
    <ligand>
        <name>Zn(2+)</name>
        <dbReference type="ChEBI" id="CHEBI:29105"/>
    </ligand>
</feature>
<comment type="subcellular location">
    <subcellularLocation>
        <location evidence="1 13">Cytoplasm</location>
    </subcellularLocation>
</comment>
<keyword evidence="3 13" id="KW-0808">Transferase</keyword>
<dbReference type="InterPro" id="IPR000438">
    <property type="entry name" value="Acetyl_CoA_COase_Trfase_b_su"/>
</dbReference>
<dbReference type="GO" id="GO:2001295">
    <property type="term" value="P:malonyl-CoA biosynthetic process"/>
    <property type="evidence" value="ECO:0007669"/>
    <property type="project" value="UniProtKB-UniRule"/>
</dbReference>
<evidence type="ECO:0000256" key="11">
    <source>
        <dbReference type="ARBA" id="ARBA00023160"/>
    </source>
</evidence>
<proteinExistence type="inferred from homology"/>
<dbReference type="GO" id="GO:0006633">
    <property type="term" value="P:fatty acid biosynthetic process"/>
    <property type="evidence" value="ECO:0007669"/>
    <property type="project" value="UniProtKB-KW"/>
</dbReference>
<dbReference type="GO" id="GO:0016743">
    <property type="term" value="F:carboxyl- or carbamoyltransferase activity"/>
    <property type="evidence" value="ECO:0007669"/>
    <property type="project" value="UniProtKB-UniRule"/>
</dbReference>
<feature type="zinc finger region" description="C4-type" evidence="13">
    <location>
        <begin position="27"/>
        <end position="49"/>
    </location>
</feature>
<dbReference type="GO" id="GO:0003989">
    <property type="term" value="F:acetyl-CoA carboxylase activity"/>
    <property type="evidence" value="ECO:0007669"/>
    <property type="project" value="InterPro"/>
</dbReference>
<dbReference type="RefSeq" id="WP_075079860.1">
    <property type="nucleotide sequence ID" value="NZ_BDCO01000002.1"/>
</dbReference>
<dbReference type="PANTHER" id="PTHR42995:SF5">
    <property type="entry name" value="ACETYL-COENZYME A CARBOXYLASE CARBOXYL TRANSFERASE SUBUNIT BETA, CHLOROPLASTIC"/>
    <property type="match status" value="1"/>
</dbReference>
<dbReference type="AlphaFoldDB" id="A0A146G947"/>
<dbReference type="GO" id="GO:0008270">
    <property type="term" value="F:zinc ion binding"/>
    <property type="evidence" value="ECO:0007669"/>
    <property type="project" value="UniProtKB-UniRule"/>
</dbReference>
<dbReference type="Pfam" id="PF17848">
    <property type="entry name" value="Zn_ribbon_ACC"/>
    <property type="match status" value="1"/>
</dbReference>
<feature type="binding site" evidence="13">
    <location>
        <position position="27"/>
    </location>
    <ligand>
        <name>Zn(2+)</name>
        <dbReference type="ChEBI" id="CHEBI:29105"/>
    </ligand>
</feature>
<sequence length="282" mass="30649">MPIFRKPFLKNIVSKTREMPEGLWTKCPSCSEVIHNLALEENLRICPKCEHHFTMGSKERIASLIDEGTFEETDANMTSVDTLEFKGVATYTNRLKSYQDKTGLTDAVITGTGKIDGKPVGIAVMDFSFLAATMGSVVGEKITRIIELSTKKKMGVVIVCASGGARMYEGMLSLMQMAKTSGALARHAEARLPYLTVLTNPTTAGVMASYASLGDVLIAEPKSMIGFAGPRVIKETTHQDLPPGFQTAEFLEKHGLIDIVASRTKLRGVISQLLDYLAPASK</sequence>
<dbReference type="OrthoDB" id="9772975at2"/>
<dbReference type="GO" id="GO:0005524">
    <property type="term" value="F:ATP binding"/>
    <property type="evidence" value="ECO:0007669"/>
    <property type="project" value="UniProtKB-KW"/>
</dbReference>
<keyword evidence="4 13" id="KW-0479">Metal-binding</keyword>
<dbReference type="EC" id="2.1.3.15" evidence="13"/>
<dbReference type="PRINTS" id="PR01070">
    <property type="entry name" value="ACCCTRFRASEB"/>
</dbReference>
<dbReference type="PROSITE" id="PS50980">
    <property type="entry name" value="COA_CT_NTER"/>
    <property type="match status" value="1"/>
</dbReference>
<dbReference type="PANTHER" id="PTHR42995">
    <property type="entry name" value="ACETYL-COENZYME A CARBOXYLASE CARBOXYL TRANSFERASE SUBUNIT BETA, CHLOROPLASTIC"/>
    <property type="match status" value="1"/>
</dbReference>
<organism evidence="15 16">
    <name type="scientific">Terrimicrobium sacchariphilum</name>
    <dbReference type="NCBI Taxonomy" id="690879"/>
    <lineage>
        <taxon>Bacteria</taxon>
        <taxon>Pseudomonadati</taxon>
        <taxon>Verrucomicrobiota</taxon>
        <taxon>Terrimicrobiia</taxon>
        <taxon>Terrimicrobiales</taxon>
        <taxon>Terrimicrobiaceae</taxon>
        <taxon>Terrimicrobium</taxon>
    </lineage>
</organism>
<comment type="pathway">
    <text evidence="13">Lipid metabolism; malonyl-CoA biosynthesis; malonyl-CoA from acetyl-CoA: step 1/1.</text>
</comment>
<comment type="similarity">
    <text evidence="13">Belongs to the AccD/PCCB family.</text>
</comment>
<keyword evidence="5 13" id="KW-0547">Nucleotide-binding</keyword>
<keyword evidence="16" id="KW-1185">Reference proteome</keyword>
<keyword evidence="13" id="KW-0963">Cytoplasm</keyword>
<dbReference type="GO" id="GO:0009317">
    <property type="term" value="C:acetyl-CoA carboxylase complex"/>
    <property type="evidence" value="ECO:0007669"/>
    <property type="project" value="InterPro"/>
</dbReference>
<evidence type="ECO:0000313" key="15">
    <source>
        <dbReference type="EMBL" id="GAT34209.1"/>
    </source>
</evidence>
<evidence type="ECO:0000256" key="9">
    <source>
        <dbReference type="ARBA" id="ARBA00022840"/>
    </source>
</evidence>
<dbReference type="Pfam" id="PF01039">
    <property type="entry name" value="Carboxyl_trans"/>
    <property type="match status" value="1"/>
</dbReference>
<dbReference type="InterPro" id="IPR034733">
    <property type="entry name" value="AcCoA_carboxyl_beta"/>
</dbReference>
<evidence type="ECO:0000256" key="10">
    <source>
        <dbReference type="ARBA" id="ARBA00023098"/>
    </source>
</evidence>
<dbReference type="EMBL" id="BDCO01000002">
    <property type="protein sequence ID" value="GAT34209.1"/>
    <property type="molecule type" value="Genomic_DNA"/>
</dbReference>
<comment type="caution">
    <text evidence="15">The sequence shown here is derived from an EMBL/GenBank/DDBJ whole genome shotgun (WGS) entry which is preliminary data.</text>
</comment>
<evidence type="ECO:0000313" key="16">
    <source>
        <dbReference type="Proteomes" id="UP000076023"/>
    </source>
</evidence>
<evidence type="ECO:0000256" key="2">
    <source>
        <dbReference type="ARBA" id="ARBA00022516"/>
    </source>
</evidence>
<evidence type="ECO:0000256" key="5">
    <source>
        <dbReference type="ARBA" id="ARBA00022741"/>
    </source>
</evidence>
<evidence type="ECO:0000256" key="4">
    <source>
        <dbReference type="ARBA" id="ARBA00022723"/>
    </source>
</evidence>
<keyword evidence="10 13" id="KW-0443">Lipid metabolism</keyword>
<feature type="binding site" evidence="13">
    <location>
        <position position="30"/>
    </location>
    <ligand>
        <name>Zn(2+)</name>
        <dbReference type="ChEBI" id="CHEBI:29105"/>
    </ligand>
</feature>
<name>A0A146G947_TERSA</name>
<comment type="function">
    <text evidence="12 13">Component of the acetyl coenzyme A carboxylase (ACC) complex. Biotin carboxylase (BC) catalyzes the carboxylation of biotin on its carrier protein (BCCP) and then the CO(2) group is transferred by the transcarboxylase to acetyl-CoA to form malonyl-CoA.</text>
</comment>
<evidence type="ECO:0000256" key="12">
    <source>
        <dbReference type="ARBA" id="ARBA00025280"/>
    </source>
</evidence>
<evidence type="ECO:0000256" key="7">
    <source>
        <dbReference type="ARBA" id="ARBA00022832"/>
    </source>
</evidence>
<dbReference type="NCBIfam" id="TIGR00515">
    <property type="entry name" value="accD"/>
    <property type="match status" value="1"/>
</dbReference>
<dbReference type="SUPFAM" id="SSF52096">
    <property type="entry name" value="ClpP/crotonase"/>
    <property type="match status" value="1"/>
</dbReference>
<dbReference type="STRING" id="690879.TSACC_22633"/>
<evidence type="ECO:0000256" key="8">
    <source>
        <dbReference type="ARBA" id="ARBA00022833"/>
    </source>
</evidence>
<keyword evidence="9 13" id="KW-0067">ATP-binding</keyword>
<dbReference type="InterPro" id="IPR029045">
    <property type="entry name" value="ClpP/crotonase-like_dom_sf"/>
</dbReference>
<dbReference type="HAMAP" id="MF_01395">
    <property type="entry name" value="AcetylCoA_CT_beta"/>
    <property type="match status" value="1"/>
</dbReference>
<evidence type="ECO:0000256" key="6">
    <source>
        <dbReference type="ARBA" id="ARBA00022771"/>
    </source>
</evidence>
<evidence type="ECO:0000256" key="3">
    <source>
        <dbReference type="ARBA" id="ARBA00022679"/>
    </source>
</evidence>
<comment type="catalytic activity">
    <reaction evidence="13">
        <text>N(6)-carboxybiotinyl-L-lysyl-[protein] + acetyl-CoA = N(6)-biotinyl-L-lysyl-[protein] + malonyl-CoA</text>
        <dbReference type="Rhea" id="RHEA:54728"/>
        <dbReference type="Rhea" id="RHEA-COMP:10505"/>
        <dbReference type="Rhea" id="RHEA-COMP:10506"/>
        <dbReference type="ChEBI" id="CHEBI:57288"/>
        <dbReference type="ChEBI" id="CHEBI:57384"/>
        <dbReference type="ChEBI" id="CHEBI:83144"/>
        <dbReference type="ChEBI" id="CHEBI:83145"/>
        <dbReference type="EC" id="2.1.3.15"/>
    </reaction>
</comment>
<evidence type="ECO:0000256" key="1">
    <source>
        <dbReference type="ARBA" id="ARBA00004496"/>
    </source>
</evidence>